<evidence type="ECO:0000259" key="2">
    <source>
        <dbReference type="Pfam" id="PF06724"/>
    </source>
</evidence>
<name>A0ABX1SBS7_9PSEU</name>
<feature type="transmembrane region" description="Helical" evidence="1">
    <location>
        <begin position="257"/>
        <end position="278"/>
    </location>
</feature>
<evidence type="ECO:0000313" key="4">
    <source>
        <dbReference type="Proteomes" id="UP000820669"/>
    </source>
</evidence>
<feature type="transmembrane region" description="Helical" evidence="1">
    <location>
        <begin position="79"/>
        <end position="108"/>
    </location>
</feature>
<evidence type="ECO:0000313" key="3">
    <source>
        <dbReference type="EMBL" id="NMH99020.1"/>
    </source>
</evidence>
<feature type="transmembrane region" description="Helical" evidence="1">
    <location>
        <begin position="120"/>
        <end position="141"/>
    </location>
</feature>
<accession>A0ABX1SBS7</accession>
<proteinExistence type="predicted"/>
<keyword evidence="1" id="KW-0812">Transmembrane</keyword>
<feature type="domain" description="DUF1206" evidence="2">
    <location>
        <begin position="38"/>
        <end position="105"/>
    </location>
</feature>
<feature type="domain" description="DUF1206" evidence="2">
    <location>
        <begin position="214"/>
        <end position="282"/>
    </location>
</feature>
<keyword evidence="1" id="KW-0472">Membrane</keyword>
<dbReference type="RefSeq" id="WP_169382465.1">
    <property type="nucleotide sequence ID" value="NZ_JAAXLA010000030.1"/>
</dbReference>
<feature type="transmembrane region" description="Helical" evidence="1">
    <location>
        <begin position="161"/>
        <end position="184"/>
    </location>
</feature>
<reference evidence="3 4" key="1">
    <citation type="submission" date="2020-04" db="EMBL/GenBank/DDBJ databases">
        <authorList>
            <person name="Klaysubun C."/>
            <person name="Duangmal K."/>
            <person name="Lipun K."/>
        </authorList>
    </citation>
    <scope>NUCLEOTIDE SEQUENCE [LARGE SCALE GENOMIC DNA]</scope>
    <source>
        <strain evidence="3 4">K10HN5</strain>
    </source>
</reference>
<feature type="domain" description="DUF1206" evidence="2">
    <location>
        <begin position="123"/>
        <end position="188"/>
    </location>
</feature>
<sequence length="285" mass="29561">MSSTADPAPQRVRHAGRAVEDSAQEVASSLPIRIGARIGIASNGVLHLLIAWLAVQVALGGRERADQNGAMQAIAAQPFGQALLWVIVVGFVAVVLWRIAAAIWGFGYVTDRRKRLMKRLVNAGQAVLFAALAALAARVAVGVSSGGGGGGEKPTGGLLALPGGPVIVGVIALGIAVTGVGMIYQGWRKNFTEDMCLRRAQPRARRVAELTGQIGYIAKGIALVILGVLVGVAAITYNPQQAIGLDGALKALAAQPFGPLLLIAIAAGLACFGIFCFFDARYHRV</sequence>
<dbReference type="Proteomes" id="UP000820669">
    <property type="component" value="Unassembled WGS sequence"/>
</dbReference>
<keyword evidence="4" id="KW-1185">Reference proteome</keyword>
<feature type="transmembrane region" description="Helical" evidence="1">
    <location>
        <begin position="38"/>
        <end position="59"/>
    </location>
</feature>
<dbReference type="Pfam" id="PF06724">
    <property type="entry name" value="DUF1206"/>
    <property type="match status" value="3"/>
</dbReference>
<feature type="transmembrane region" description="Helical" evidence="1">
    <location>
        <begin position="216"/>
        <end position="237"/>
    </location>
</feature>
<evidence type="ECO:0000256" key="1">
    <source>
        <dbReference type="SAM" id="Phobius"/>
    </source>
</evidence>
<dbReference type="EMBL" id="JAAXLA010000030">
    <property type="protein sequence ID" value="NMH99020.1"/>
    <property type="molecule type" value="Genomic_DNA"/>
</dbReference>
<organism evidence="3 4">
    <name type="scientific">Pseudonocardia acidicola</name>
    <dbReference type="NCBI Taxonomy" id="2724939"/>
    <lineage>
        <taxon>Bacteria</taxon>
        <taxon>Bacillati</taxon>
        <taxon>Actinomycetota</taxon>
        <taxon>Actinomycetes</taxon>
        <taxon>Pseudonocardiales</taxon>
        <taxon>Pseudonocardiaceae</taxon>
        <taxon>Pseudonocardia</taxon>
    </lineage>
</organism>
<protein>
    <submittedName>
        <fullName evidence="3">DUF1206 domain-containing protein</fullName>
    </submittedName>
</protein>
<keyword evidence="1" id="KW-1133">Transmembrane helix</keyword>
<comment type="caution">
    <text evidence="3">The sequence shown here is derived from an EMBL/GenBank/DDBJ whole genome shotgun (WGS) entry which is preliminary data.</text>
</comment>
<gene>
    <name evidence="3" type="ORF">HF526_17135</name>
</gene>
<dbReference type="InterPro" id="IPR009597">
    <property type="entry name" value="DUF1206"/>
</dbReference>